<feature type="compositionally biased region" description="Acidic residues" evidence="1">
    <location>
        <begin position="258"/>
        <end position="267"/>
    </location>
</feature>
<reference evidence="2 3" key="1">
    <citation type="journal article" date="2016" name="Mol. Biol. Evol.">
        <title>Comparative Genomics of Early-Diverging Mushroom-Forming Fungi Provides Insights into the Origins of Lignocellulose Decay Capabilities.</title>
        <authorList>
            <person name="Nagy L.G."/>
            <person name="Riley R."/>
            <person name="Tritt A."/>
            <person name="Adam C."/>
            <person name="Daum C."/>
            <person name="Floudas D."/>
            <person name="Sun H."/>
            <person name="Yadav J.S."/>
            <person name="Pangilinan J."/>
            <person name="Larsson K.H."/>
            <person name="Matsuura K."/>
            <person name="Barry K."/>
            <person name="Labutti K."/>
            <person name="Kuo R."/>
            <person name="Ohm R.A."/>
            <person name="Bhattacharya S.S."/>
            <person name="Shirouzu T."/>
            <person name="Yoshinaga Y."/>
            <person name="Martin F.M."/>
            <person name="Grigoriev I.V."/>
            <person name="Hibbett D.S."/>
        </authorList>
    </citation>
    <scope>NUCLEOTIDE SEQUENCE [LARGE SCALE GENOMIC DNA]</scope>
    <source>
        <strain evidence="2 3">CBS 109695</strain>
    </source>
</reference>
<evidence type="ECO:0000313" key="3">
    <source>
        <dbReference type="Proteomes" id="UP000076532"/>
    </source>
</evidence>
<protein>
    <submittedName>
        <fullName evidence="2">Uncharacterized protein</fullName>
    </submittedName>
</protein>
<dbReference type="Proteomes" id="UP000076532">
    <property type="component" value="Unassembled WGS sequence"/>
</dbReference>
<dbReference type="EMBL" id="KV417726">
    <property type="protein sequence ID" value="KZP08244.1"/>
    <property type="molecule type" value="Genomic_DNA"/>
</dbReference>
<accession>A0A165X630</accession>
<proteinExistence type="predicted"/>
<feature type="compositionally biased region" description="Pro residues" evidence="1">
    <location>
        <begin position="1"/>
        <end position="10"/>
    </location>
</feature>
<feature type="compositionally biased region" description="Polar residues" evidence="1">
    <location>
        <begin position="118"/>
        <end position="137"/>
    </location>
</feature>
<evidence type="ECO:0000256" key="1">
    <source>
        <dbReference type="SAM" id="MobiDB-lite"/>
    </source>
</evidence>
<feature type="region of interest" description="Disordered" evidence="1">
    <location>
        <begin position="258"/>
        <end position="308"/>
    </location>
</feature>
<evidence type="ECO:0000313" key="2">
    <source>
        <dbReference type="EMBL" id="KZP08244.1"/>
    </source>
</evidence>
<name>A0A165X630_9AGAM</name>
<dbReference type="AlphaFoldDB" id="A0A165X630"/>
<sequence>MSMPPPPLPASKPVKQVKSRTMAASAGAKCKSVPAGAKASTLPVKVAGSSAPTKPKVQPGEGASATAPTKPKKCRVDDAGTAPAKAADKTVKSRPKPVMILDEVVIGDDSGTEDDSQTPEPQGANDNSVTEDNSQVFSPGEEDSETEFSDPQPKKKQKTQKDPQIKGKAKNRKFNADKKQATEVISEGDSSEVEIVAESTKKKKPVLKVRKEAAPKIRKEAVPKISVKKEAAPSTTTVIQMPRKRLKTLGGIENMDAEVEDSEDEDMPAVPPAEQSDEDIELEKDAHPVEDYDEEEYAGTYRNPYDNDVKSYRNRMTMLQ</sequence>
<keyword evidence="3" id="KW-1185">Reference proteome</keyword>
<organism evidence="2 3">
    <name type="scientific">Athelia psychrophila</name>
    <dbReference type="NCBI Taxonomy" id="1759441"/>
    <lineage>
        <taxon>Eukaryota</taxon>
        <taxon>Fungi</taxon>
        <taxon>Dikarya</taxon>
        <taxon>Basidiomycota</taxon>
        <taxon>Agaricomycotina</taxon>
        <taxon>Agaricomycetes</taxon>
        <taxon>Agaricomycetidae</taxon>
        <taxon>Atheliales</taxon>
        <taxon>Atheliaceae</taxon>
        <taxon>Athelia</taxon>
    </lineage>
</organism>
<gene>
    <name evidence="2" type="ORF">FIBSPDRAFT_901390</name>
</gene>
<feature type="region of interest" description="Disordered" evidence="1">
    <location>
        <begin position="1"/>
        <end position="192"/>
    </location>
</feature>